<evidence type="ECO:0000313" key="4">
    <source>
        <dbReference type="EMBL" id="MEF7615104.1"/>
    </source>
</evidence>
<dbReference type="Proteomes" id="UP001336250">
    <property type="component" value="Unassembled WGS sequence"/>
</dbReference>
<protein>
    <submittedName>
        <fullName evidence="4">TlpA disulfide reductase family protein</fullName>
    </submittedName>
</protein>
<dbReference type="PANTHER" id="PTHR42852:SF17">
    <property type="entry name" value="THIOREDOXIN-LIKE PROTEIN HI_1115"/>
    <property type="match status" value="1"/>
</dbReference>
<dbReference type="InterPro" id="IPR013766">
    <property type="entry name" value="Thioredoxin_domain"/>
</dbReference>
<evidence type="ECO:0000259" key="3">
    <source>
        <dbReference type="PROSITE" id="PS51352"/>
    </source>
</evidence>
<dbReference type="PANTHER" id="PTHR42852">
    <property type="entry name" value="THIOL:DISULFIDE INTERCHANGE PROTEIN DSBE"/>
    <property type="match status" value="1"/>
</dbReference>
<keyword evidence="2" id="KW-0732">Signal</keyword>
<dbReference type="PROSITE" id="PS00194">
    <property type="entry name" value="THIOREDOXIN_1"/>
    <property type="match status" value="1"/>
</dbReference>
<dbReference type="RefSeq" id="WP_332290214.1">
    <property type="nucleotide sequence ID" value="NZ_JAZIBG010000028.1"/>
</dbReference>
<evidence type="ECO:0000313" key="5">
    <source>
        <dbReference type="Proteomes" id="UP001336250"/>
    </source>
</evidence>
<reference evidence="4 5" key="1">
    <citation type="submission" date="2024-02" db="EMBL/GenBank/DDBJ databases">
        <title>Genome sequence of Aquincola sp. MAHUQ-54.</title>
        <authorList>
            <person name="Huq M.A."/>
        </authorList>
    </citation>
    <scope>NUCLEOTIDE SEQUENCE [LARGE SCALE GENOMIC DNA]</scope>
    <source>
        <strain evidence="4 5">MAHUQ-54</strain>
    </source>
</reference>
<dbReference type="InterPro" id="IPR017937">
    <property type="entry name" value="Thioredoxin_CS"/>
</dbReference>
<evidence type="ECO:0000256" key="1">
    <source>
        <dbReference type="ARBA" id="ARBA00023284"/>
    </source>
</evidence>
<dbReference type="SUPFAM" id="SSF52833">
    <property type="entry name" value="Thioredoxin-like"/>
    <property type="match status" value="1"/>
</dbReference>
<feature type="chain" id="PRO_5043578219" evidence="2">
    <location>
        <begin position="20"/>
        <end position="169"/>
    </location>
</feature>
<dbReference type="PROSITE" id="PS51352">
    <property type="entry name" value="THIOREDOXIN_2"/>
    <property type="match status" value="1"/>
</dbReference>
<dbReference type="Pfam" id="PF00578">
    <property type="entry name" value="AhpC-TSA"/>
    <property type="match status" value="1"/>
</dbReference>
<dbReference type="GO" id="GO:0015036">
    <property type="term" value="F:disulfide oxidoreductase activity"/>
    <property type="evidence" value="ECO:0007669"/>
    <property type="project" value="UniProtKB-ARBA"/>
</dbReference>
<dbReference type="EMBL" id="JAZIBG010000028">
    <property type="protein sequence ID" value="MEF7615104.1"/>
    <property type="molecule type" value="Genomic_DNA"/>
</dbReference>
<keyword evidence="1" id="KW-0676">Redox-active center</keyword>
<dbReference type="GO" id="GO:0016209">
    <property type="term" value="F:antioxidant activity"/>
    <property type="evidence" value="ECO:0007669"/>
    <property type="project" value="InterPro"/>
</dbReference>
<keyword evidence="5" id="KW-1185">Reference proteome</keyword>
<name>A0AAW9QHH8_9BURK</name>
<proteinExistence type="predicted"/>
<dbReference type="InterPro" id="IPR036249">
    <property type="entry name" value="Thioredoxin-like_sf"/>
</dbReference>
<gene>
    <name evidence="4" type="ORF">V4F39_14380</name>
</gene>
<dbReference type="InterPro" id="IPR000866">
    <property type="entry name" value="AhpC/TSA"/>
</dbReference>
<sequence>MRWLLLLAVLAGLCGPARAARIGEAAPDFERAALAAAGEPPSQRLAGLRGRVVLLDFWASWCAPCRQSLPVYEQLQSALADQGFVLVAVNVDRNVQDAQRLLATLRLEALARHAVHDADGRVATLYGVQAMPSSYLIDRRGVVRAVHAGFRPGDVAALRHSILQLLEER</sequence>
<feature type="domain" description="Thioredoxin" evidence="3">
    <location>
        <begin position="20"/>
        <end position="167"/>
    </location>
</feature>
<evidence type="ECO:0000256" key="2">
    <source>
        <dbReference type="SAM" id="SignalP"/>
    </source>
</evidence>
<organism evidence="4 5">
    <name type="scientific">Aquincola agrisoli</name>
    <dbReference type="NCBI Taxonomy" id="3119538"/>
    <lineage>
        <taxon>Bacteria</taxon>
        <taxon>Pseudomonadati</taxon>
        <taxon>Pseudomonadota</taxon>
        <taxon>Betaproteobacteria</taxon>
        <taxon>Burkholderiales</taxon>
        <taxon>Sphaerotilaceae</taxon>
        <taxon>Aquincola</taxon>
    </lineage>
</organism>
<feature type="signal peptide" evidence="2">
    <location>
        <begin position="1"/>
        <end position="19"/>
    </location>
</feature>
<dbReference type="AlphaFoldDB" id="A0AAW9QHH8"/>
<comment type="caution">
    <text evidence="4">The sequence shown here is derived from an EMBL/GenBank/DDBJ whole genome shotgun (WGS) entry which is preliminary data.</text>
</comment>
<dbReference type="Gene3D" id="3.40.30.10">
    <property type="entry name" value="Glutaredoxin"/>
    <property type="match status" value="1"/>
</dbReference>
<dbReference type="CDD" id="cd02966">
    <property type="entry name" value="TlpA_like_family"/>
    <property type="match status" value="1"/>
</dbReference>
<accession>A0AAW9QHH8</accession>
<dbReference type="InterPro" id="IPR050553">
    <property type="entry name" value="Thioredoxin_ResA/DsbE_sf"/>
</dbReference>